<dbReference type="PANTHER" id="PTHR38009">
    <property type="entry name" value="CONSERVED HYPOTHETICAL PHAGE TAIL PROTEIN"/>
    <property type="match status" value="1"/>
</dbReference>
<dbReference type="GO" id="GO:0006508">
    <property type="term" value="P:proteolysis"/>
    <property type="evidence" value="ECO:0007669"/>
    <property type="project" value="UniProtKB-KW"/>
</dbReference>
<sequence length="151" mass="17501">MPDRHGPLRPNRFKVELDGITIGGFQRVEIPSKRTEQIEYREGNDPAHHKRLWGKNSYDDLIMERGAKKENGDLYKWRKEVDEGKLDKARKSVAVILQDETGESHLRWEFTNAWPKEYQPPTLQSNTGAGQGNIATETYIVTFDEMTRKDV</sequence>
<proteinExistence type="predicted"/>
<dbReference type="InterPro" id="IPR011747">
    <property type="entry name" value="CHP02241"/>
</dbReference>
<dbReference type="Proteomes" id="UP000296706">
    <property type="component" value="Chromosome"/>
</dbReference>
<dbReference type="NCBIfam" id="TIGR02241">
    <property type="entry name" value="conserved hypothetical phage tail region protein"/>
    <property type="match status" value="1"/>
</dbReference>
<dbReference type="PANTHER" id="PTHR38009:SF1">
    <property type="entry name" value="CONSERVED HYPOTHETICAL PHAGE TAIL PROTEIN"/>
    <property type="match status" value="1"/>
</dbReference>
<dbReference type="Pfam" id="PF06841">
    <property type="entry name" value="Phage_T4_gp19"/>
    <property type="match status" value="1"/>
</dbReference>
<dbReference type="GO" id="GO:0005198">
    <property type="term" value="F:structural molecule activity"/>
    <property type="evidence" value="ECO:0007669"/>
    <property type="project" value="InterPro"/>
</dbReference>
<protein>
    <submittedName>
        <fullName evidence="1">Cysteine protease</fullName>
    </submittedName>
</protein>
<dbReference type="GO" id="GO:0008233">
    <property type="term" value="F:peptidase activity"/>
    <property type="evidence" value="ECO:0007669"/>
    <property type="project" value="UniProtKB-KW"/>
</dbReference>
<name>A0A4D6HAX6_9EURY</name>
<dbReference type="EMBL" id="CP031310">
    <property type="protein sequence ID" value="QCC51234.1"/>
    <property type="molecule type" value="Genomic_DNA"/>
</dbReference>
<gene>
    <name evidence="1" type="ORF">DV733_08245</name>
</gene>
<reference evidence="1 2" key="1">
    <citation type="journal article" date="2019" name="Nat. Commun.">
        <title>A new type of DNA phosphorothioation-based antiviral system in archaea.</title>
        <authorList>
            <person name="Xiong L."/>
            <person name="Liu S."/>
            <person name="Chen S."/>
            <person name="Xiao Y."/>
            <person name="Zhu B."/>
            <person name="Gao Y."/>
            <person name="Zhang Y."/>
            <person name="Chen B."/>
            <person name="Luo J."/>
            <person name="Deng Z."/>
            <person name="Chen X."/>
            <person name="Wang L."/>
            <person name="Chen S."/>
        </authorList>
    </citation>
    <scope>NUCLEOTIDE SEQUENCE [LARGE SCALE GENOMIC DNA]</scope>
    <source>
        <strain evidence="1 2">CBA1105</strain>
    </source>
</reference>
<accession>A0A4D6HAX6</accession>
<organism evidence="1 2">
    <name type="scientific">Halapricum salinum</name>
    <dbReference type="NCBI Taxonomy" id="1457250"/>
    <lineage>
        <taxon>Archaea</taxon>
        <taxon>Methanobacteriati</taxon>
        <taxon>Methanobacteriota</taxon>
        <taxon>Stenosarchaea group</taxon>
        <taxon>Halobacteria</taxon>
        <taxon>Halobacteriales</taxon>
        <taxon>Haloarculaceae</taxon>
        <taxon>Halapricum</taxon>
    </lineage>
</organism>
<keyword evidence="1" id="KW-0378">Hydrolase</keyword>
<evidence type="ECO:0000313" key="1">
    <source>
        <dbReference type="EMBL" id="QCC51234.1"/>
    </source>
</evidence>
<dbReference type="AlphaFoldDB" id="A0A4D6HAX6"/>
<keyword evidence="2" id="KW-1185">Reference proteome</keyword>
<dbReference type="KEGG" id="hsn:DV733_08245"/>
<dbReference type="InterPro" id="IPR010667">
    <property type="entry name" value="Phage_T4_Gp19"/>
</dbReference>
<dbReference type="STRING" id="1457250.GCA_000755225_01258"/>
<keyword evidence="1" id="KW-0645">Protease</keyword>
<evidence type="ECO:0000313" key="2">
    <source>
        <dbReference type="Proteomes" id="UP000296706"/>
    </source>
</evidence>